<protein>
    <submittedName>
        <fullName evidence="1">Uncharacterized protein</fullName>
    </submittedName>
</protein>
<gene>
    <name evidence="1" type="ORF">PSON_ATCC_30995.1.T1830046</name>
</gene>
<reference evidence="1" key="1">
    <citation type="submission" date="2021-01" db="EMBL/GenBank/DDBJ databases">
        <authorList>
            <consortium name="Genoscope - CEA"/>
            <person name="William W."/>
        </authorList>
    </citation>
    <scope>NUCLEOTIDE SEQUENCE</scope>
</reference>
<dbReference type="EMBL" id="CAJJDN010000183">
    <property type="protein sequence ID" value="CAD8128113.1"/>
    <property type="molecule type" value="Genomic_DNA"/>
</dbReference>
<sequence length="86" mass="10754">MFKLWSKLQNYQQRCQSQVEWNDYIQKQSSISNIKNYVKGQDNVEVQQLNVMHQRIMDKQYVCINTQQMWMVQWQQLRCQQRLYLY</sequence>
<keyword evidence="2" id="KW-1185">Reference proteome</keyword>
<comment type="caution">
    <text evidence="1">The sequence shown here is derived from an EMBL/GenBank/DDBJ whole genome shotgun (WGS) entry which is preliminary data.</text>
</comment>
<dbReference type="Proteomes" id="UP000692954">
    <property type="component" value="Unassembled WGS sequence"/>
</dbReference>
<name>A0A8S1RL47_9CILI</name>
<proteinExistence type="predicted"/>
<dbReference type="AlphaFoldDB" id="A0A8S1RL47"/>
<evidence type="ECO:0000313" key="1">
    <source>
        <dbReference type="EMBL" id="CAD8128113.1"/>
    </source>
</evidence>
<organism evidence="1 2">
    <name type="scientific">Paramecium sonneborni</name>
    <dbReference type="NCBI Taxonomy" id="65129"/>
    <lineage>
        <taxon>Eukaryota</taxon>
        <taxon>Sar</taxon>
        <taxon>Alveolata</taxon>
        <taxon>Ciliophora</taxon>
        <taxon>Intramacronucleata</taxon>
        <taxon>Oligohymenophorea</taxon>
        <taxon>Peniculida</taxon>
        <taxon>Parameciidae</taxon>
        <taxon>Paramecium</taxon>
    </lineage>
</organism>
<accession>A0A8S1RL47</accession>
<evidence type="ECO:0000313" key="2">
    <source>
        <dbReference type="Proteomes" id="UP000692954"/>
    </source>
</evidence>